<dbReference type="SMART" id="SM00054">
    <property type="entry name" value="EFh"/>
    <property type="match status" value="2"/>
</dbReference>
<evidence type="ECO:0000256" key="2">
    <source>
        <dbReference type="ARBA" id="ARBA00022837"/>
    </source>
</evidence>
<feature type="domain" description="EF-hand" evidence="3">
    <location>
        <begin position="19"/>
        <end position="54"/>
    </location>
</feature>
<dbReference type="PROSITE" id="PS50222">
    <property type="entry name" value="EF_HAND_2"/>
    <property type="match status" value="2"/>
</dbReference>
<dbReference type="InterPro" id="IPR011992">
    <property type="entry name" value="EF-hand-dom_pair"/>
</dbReference>
<evidence type="ECO:0000256" key="1">
    <source>
        <dbReference type="ARBA" id="ARBA00022737"/>
    </source>
</evidence>
<dbReference type="InterPro" id="IPR050230">
    <property type="entry name" value="CALM/Myosin/TropC-like"/>
</dbReference>
<keyword evidence="1" id="KW-0677">Repeat</keyword>
<feature type="domain" description="EF-hand" evidence="3">
    <location>
        <begin position="98"/>
        <end position="133"/>
    </location>
</feature>
<dbReference type="PROSITE" id="PS00018">
    <property type="entry name" value="EF_HAND_1"/>
    <property type="match status" value="1"/>
</dbReference>
<dbReference type="InterPro" id="IPR018247">
    <property type="entry name" value="EF_Hand_1_Ca_BS"/>
</dbReference>
<keyword evidence="2" id="KW-0106">Calcium</keyword>
<dbReference type="GO" id="GO:0005509">
    <property type="term" value="F:calcium ion binding"/>
    <property type="evidence" value="ECO:0007669"/>
    <property type="project" value="InterPro"/>
</dbReference>
<dbReference type="AlphaFoldDB" id="A0A9P0B191"/>
<dbReference type="GO" id="GO:0016460">
    <property type="term" value="C:myosin II complex"/>
    <property type="evidence" value="ECO:0007669"/>
    <property type="project" value="TreeGrafter"/>
</dbReference>
<reference evidence="4" key="1">
    <citation type="submission" date="2021-12" db="EMBL/GenBank/DDBJ databases">
        <authorList>
            <person name="King R."/>
        </authorList>
    </citation>
    <scope>NUCLEOTIDE SEQUENCE</scope>
</reference>
<evidence type="ECO:0000313" key="5">
    <source>
        <dbReference type="Proteomes" id="UP001154078"/>
    </source>
</evidence>
<dbReference type="Gene3D" id="1.10.238.10">
    <property type="entry name" value="EF-hand"/>
    <property type="match status" value="2"/>
</dbReference>
<accession>A0A9P0B191</accession>
<dbReference type="Proteomes" id="UP001154078">
    <property type="component" value="Chromosome 4"/>
</dbReference>
<dbReference type="FunFam" id="1.10.238.10:FF:000001">
    <property type="entry name" value="Calmodulin 1"/>
    <property type="match status" value="1"/>
</dbReference>
<keyword evidence="5" id="KW-1185">Reference proteome</keyword>
<dbReference type="OrthoDB" id="26525at2759"/>
<dbReference type="Pfam" id="PF13499">
    <property type="entry name" value="EF-hand_7"/>
    <property type="match status" value="2"/>
</dbReference>
<dbReference type="PANTHER" id="PTHR23048:SF0">
    <property type="entry name" value="CALMODULIN LIKE 3"/>
    <property type="match status" value="1"/>
</dbReference>
<sequence>MENKYTRRRSSIKKEFTQKELEDLKTAFQLLDRNQDGKVTSREFRIMLLNLGIEIKEDVVEEILRNISHAGKELIDESDFLNFVRQIQNLCPELNKDDHQDDLLAAFQVFDIDNDGYIKRDELKIAMEMIGEPVTEEQISNFIVMTGTDEEGKISYEGFLKLLT</sequence>
<name>A0A9P0B191_BRAAE</name>
<dbReference type="EMBL" id="OV121135">
    <property type="protein sequence ID" value="CAH0555184.1"/>
    <property type="molecule type" value="Genomic_DNA"/>
</dbReference>
<dbReference type="InterPro" id="IPR002048">
    <property type="entry name" value="EF_hand_dom"/>
</dbReference>
<dbReference type="PANTHER" id="PTHR23048">
    <property type="entry name" value="MYOSIN LIGHT CHAIN 1, 3"/>
    <property type="match status" value="1"/>
</dbReference>
<dbReference type="SUPFAM" id="SSF47473">
    <property type="entry name" value="EF-hand"/>
    <property type="match status" value="1"/>
</dbReference>
<protein>
    <recommendedName>
        <fullName evidence="3">EF-hand domain-containing protein</fullName>
    </recommendedName>
</protein>
<evidence type="ECO:0000313" key="4">
    <source>
        <dbReference type="EMBL" id="CAH0555184.1"/>
    </source>
</evidence>
<evidence type="ECO:0000259" key="3">
    <source>
        <dbReference type="PROSITE" id="PS50222"/>
    </source>
</evidence>
<organism evidence="4 5">
    <name type="scientific">Brassicogethes aeneus</name>
    <name type="common">Rape pollen beetle</name>
    <name type="synonym">Meligethes aeneus</name>
    <dbReference type="NCBI Taxonomy" id="1431903"/>
    <lineage>
        <taxon>Eukaryota</taxon>
        <taxon>Metazoa</taxon>
        <taxon>Ecdysozoa</taxon>
        <taxon>Arthropoda</taxon>
        <taxon>Hexapoda</taxon>
        <taxon>Insecta</taxon>
        <taxon>Pterygota</taxon>
        <taxon>Neoptera</taxon>
        <taxon>Endopterygota</taxon>
        <taxon>Coleoptera</taxon>
        <taxon>Polyphaga</taxon>
        <taxon>Cucujiformia</taxon>
        <taxon>Nitidulidae</taxon>
        <taxon>Meligethinae</taxon>
        <taxon>Brassicogethes</taxon>
    </lineage>
</organism>
<proteinExistence type="predicted"/>
<dbReference type="CDD" id="cd00051">
    <property type="entry name" value="EFh"/>
    <property type="match status" value="1"/>
</dbReference>
<gene>
    <name evidence="4" type="ORF">MELIAE_LOCUS6611</name>
</gene>